<dbReference type="InterPro" id="IPR052524">
    <property type="entry name" value="MFS_Cyanate_Porter"/>
</dbReference>
<feature type="transmembrane region" description="Helical" evidence="1">
    <location>
        <begin position="72"/>
        <end position="92"/>
    </location>
</feature>
<feature type="transmembrane region" description="Helical" evidence="1">
    <location>
        <begin position="161"/>
        <end position="182"/>
    </location>
</feature>
<protein>
    <submittedName>
        <fullName evidence="2">MFS transporter</fullName>
    </submittedName>
</protein>
<dbReference type="Gene3D" id="1.20.1250.20">
    <property type="entry name" value="MFS general substrate transporter like domains"/>
    <property type="match status" value="1"/>
</dbReference>
<dbReference type="SUPFAM" id="SSF103473">
    <property type="entry name" value="MFS general substrate transporter"/>
    <property type="match status" value="1"/>
</dbReference>
<dbReference type="PANTHER" id="PTHR23523">
    <property type="match status" value="1"/>
</dbReference>
<dbReference type="InterPro" id="IPR011701">
    <property type="entry name" value="MFS"/>
</dbReference>
<dbReference type="InterPro" id="IPR036259">
    <property type="entry name" value="MFS_trans_sf"/>
</dbReference>
<dbReference type="EMBL" id="CP141261">
    <property type="protein sequence ID" value="WRL67260.1"/>
    <property type="molecule type" value="Genomic_DNA"/>
</dbReference>
<keyword evidence="1" id="KW-0472">Membrane</keyword>
<dbReference type="Pfam" id="PF07690">
    <property type="entry name" value="MFS_1"/>
    <property type="match status" value="1"/>
</dbReference>
<feature type="transmembrane region" description="Helical" evidence="1">
    <location>
        <begin position="98"/>
        <end position="121"/>
    </location>
</feature>
<dbReference type="Proteomes" id="UP001324287">
    <property type="component" value="Chromosome"/>
</dbReference>
<reference evidence="2 3" key="1">
    <citation type="submission" date="2023-12" db="EMBL/GenBank/DDBJ databases">
        <title>Blastococcus brunescens sp. nov., an actonobacterium isolated from sandstone collected in sahara desert.</title>
        <authorList>
            <person name="Gtari M."/>
            <person name="Ghodhbane F."/>
        </authorList>
    </citation>
    <scope>NUCLEOTIDE SEQUENCE [LARGE SCALE GENOMIC DNA]</scope>
    <source>
        <strain evidence="2 3">BMG 8361</strain>
    </source>
</reference>
<keyword evidence="1" id="KW-0812">Transmembrane</keyword>
<feature type="transmembrane region" description="Helical" evidence="1">
    <location>
        <begin position="38"/>
        <end position="60"/>
    </location>
</feature>
<gene>
    <name evidence="2" type="ORF">U6N30_32125</name>
</gene>
<name>A0ABZ1B8Y0_9ACTN</name>
<organism evidence="2 3">
    <name type="scientific">Blastococcus brunescens</name>
    <dbReference type="NCBI Taxonomy" id="1564165"/>
    <lineage>
        <taxon>Bacteria</taxon>
        <taxon>Bacillati</taxon>
        <taxon>Actinomycetota</taxon>
        <taxon>Actinomycetes</taxon>
        <taxon>Geodermatophilales</taxon>
        <taxon>Geodermatophilaceae</taxon>
        <taxon>Blastococcus</taxon>
    </lineage>
</organism>
<evidence type="ECO:0000256" key="1">
    <source>
        <dbReference type="SAM" id="Phobius"/>
    </source>
</evidence>
<keyword evidence="1" id="KW-1133">Transmembrane helix</keyword>
<dbReference type="RefSeq" id="WP_324278567.1">
    <property type="nucleotide sequence ID" value="NZ_CP141261.1"/>
</dbReference>
<feature type="transmembrane region" description="Helical" evidence="1">
    <location>
        <begin position="133"/>
        <end position="155"/>
    </location>
</feature>
<evidence type="ECO:0000313" key="3">
    <source>
        <dbReference type="Proteomes" id="UP001324287"/>
    </source>
</evidence>
<dbReference type="PANTHER" id="PTHR23523:SF2">
    <property type="entry name" value="2-NITROIMIDAZOLE TRANSPORTER"/>
    <property type="match status" value="1"/>
</dbReference>
<keyword evidence="3" id="KW-1185">Reference proteome</keyword>
<sequence length="199" mass="20095">MLRDRVGLAVMAFFGLQSLSFYALLTWLAAILEDDAGASPVTAGTLVAVAALVGAPLSLLVPPLAARRPSQVAWVVGAAVPIAAGILGLLIAPQAAPALWSVLYGLGTGASFPLAMTLVLLRSRDPAQTGRLSAASQSLGYLLAASGPLFVGLLHELTGGWTASLLLLLVALAGQVAAGLVAGRPSWCAPTPDAAPRVE</sequence>
<proteinExistence type="predicted"/>
<feature type="transmembrane region" description="Helical" evidence="1">
    <location>
        <begin position="7"/>
        <end position="32"/>
    </location>
</feature>
<evidence type="ECO:0000313" key="2">
    <source>
        <dbReference type="EMBL" id="WRL67260.1"/>
    </source>
</evidence>
<accession>A0ABZ1B8Y0</accession>